<evidence type="ECO:0000313" key="4">
    <source>
        <dbReference type="Proteomes" id="UP000191686"/>
    </source>
</evidence>
<keyword evidence="1" id="KW-0175">Coiled coil</keyword>
<protein>
    <submittedName>
        <fullName evidence="3">Uncharacterized protein</fullName>
    </submittedName>
</protein>
<comment type="caution">
    <text evidence="3">The sequence shown here is derived from an EMBL/GenBank/DDBJ whole genome shotgun (WGS) entry which is preliminary data.</text>
</comment>
<feature type="coiled-coil region" evidence="1">
    <location>
        <begin position="105"/>
        <end position="146"/>
    </location>
</feature>
<dbReference type="AlphaFoldDB" id="A0ABD4UPF1"/>
<proteinExistence type="predicted"/>
<evidence type="ECO:0000256" key="1">
    <source>
        <dbReference type="SAM" id="Coils"/>
    </source>
</evidence>
<keyword evidence="2" id="KW-1133">Transmembrane helix</keyword>
<keyword evidence="2" id="KW-0812">Transmembrane</keyword>
<dbReference type="EMBL" id="JYMX02000041">
    <property type="protein sequence ID" value="MCW3716315.1"/>
    <property type="molecule type" value="Genomic_DNA"/>
</dbReference>
<sequence length="275" mass="30096">MDGDKQEFLGPVGDVAGRDVVNHNYGQGRLLTKVERADLNKLVRQLEIEFGTPGWQTWKFLHRTIGVENVETMCLVHRDPAETILGLLLELAKLQQAKTGQRPTAIDLASQLENKNAALADLEARFQKQGEAMQGLRAALARAERKASKLPNGALRPTDFEDELKKRLETSQGKNRELTTALNSANLRLAAGRRNLIALAVALTVAVACGAVIWRSADKLAKTVQLYEAKQCMYSGKPYAVGSVIDNAEAPDIECVASVGGGSPLWKQIRSSQRR</sequence>
<keyword evidence="2" id="KW-0472">Membrane</keyword>
<evidence type="ECO:0000256" key="2">
    <source>
        <dbReference type="SAM" id="Phobius"/>
    </source>
</evidence>
<dbReference type="Proteomes" id="UP000191686">
    <property type="component" value="Unassembled WGS sequence"/>
</dbReference>
<organism evidence="3 4">
    <name type="scientific">Burkholderia cenocepacia</name>
    <dbReference type="NCBI Taxonomy" id="95486"/>
    <lineage>
        <taxon>Bacteria</taxon>
        <taxon>Pseudomonadati</taxon>
        <taxon>Pseudomonadota</taxon>
        <taxon>Betaproteobacteria</taxon>
        <taxon>Burkholderiales</taxon>
        <taxon>Burkholderiaceae</taxon>
        <taxon>Burkholderia</taxon>
        <taxon>Burkholderia cepacia complex</taxon>
    </lineage>
</organism>
<feature type="transmembrane region" description="Helical" evidence="2">
    <location>
        <begin position="196"/>
        <end position="214"/>
    </location>
</feature>
<reference evidence="3 4" key="2">
    <citation type="journal article" date="2017" name="Front. Microbiol.">
        <title>Genomics Reveals a Unique Clone of Burkholderia cenocepacia Harboring an Actively Excising Novel Genomic Island.</title>
        <authorList>
            <person name="Patil P.P."/>
            <person name="Mali S."/>
            <person name="Midha S."/>
            <person name="Gautam V."/>
            <person name="Dash L."/>
            <person name="Kumar S."/>
            <person name="Shastri J."/>
            <person name="Singhal L."/>
            <person name="Patil P.B."/>
        </authorList>
    </citation>
    <scope>NUCLEOTIDE SEQUENCE [LARGE SCALE GENOMIC DNA]</scope>
    <source>
        <strain evidence="3 4">BC-19</strain>
    </source>
</reference>
<dbReference type="RefSeq" id="WP_080323578.1">
    <property type="nucleotide sequence ID" value="NZ_JYMX02000041.1"/>
</dbReference>
<name>A0ABD4UPF1_9BURK</name>
<accession>A0ABD4UPF1</accession>
<reference evidence="3 4" key="1">
    <citation type="journal article" date="2017" name="Front. Microbiol.">
        <title>Genomics reveals a unique clone of Burkholderia cenocepacia harbouring an actively excising novel genomic island.</title>
        <authorList>
            <person name="Patil P."/>
            <person name="Mali S."/>
            <person name="Midha S."/>
            <person name="Gautam V."/>
            <person name="Dash L."/>
            <person name="Kumar S."/>
            <person name="Shastri J."/>
            <person name="Singhal L."/>
            <person name="Patil P.B."/>
        </authorList>
    </citation>
    <scope>NUCLEOTIDE SEQUENCE [LARGE SCALE GENOMIC DNA]</scope>
    <source>
        <strain evidence="3 4">BC-19</strain>
    </source>
</reference>
<gene>
    <name evidence="3" type="ORF">UE95_034025</name>
</gene>
<evidence type="ECO:0000313" key="3">
    <source>
        <dbReference type="EMBL" id="MCW3716315.1"/>
    </source>
</evidence>